<evidence type="ECO:0000313" key="9">
    <source>
        <dbReference type="EMBL" id="MUV12626.1"/>
    </source>
</evidence>
<dbReference type="Pfam" id="PF21338">
    <property type="entry name" value="Top1B_N_bact"/>
    <property type="match status" value="1"/>
</dbReference>
<dbReference type="PROSITE" id="PS52038">
    <property type="entry name" value="TOPO_IB_2"/>
    <property type="match status" value="1"/>
</dbReference>
<comment type="caution">
    <text evidence="9">The sequence shown here is derived from an EMBL/GenBank/DDBJ whole genome shotgun (WGS) entry which is preliminary data.</text>
</comment>
<dbReference type="InterPro" id="IPR035447">
    <property type="entry name" value="DNA_topo_I_N_sf"/>
</dbReference>
<feature type="domain" description="DNA topoisomerase IB N-terminal" evidence="8">
    <location>
        <begin position="35"/>
        <end position="82"/>
    </location>
</feature>
<name>A0A7C9M0Q8_9GAMM</name>
<dbReference type="InterPro" id="IPR013500">
    <property type="entry name" value="TopoI_cat_euk"/>
</dbReference>
<dbReference type="RefSeq" id="WP_156639401.1">
    <property type="nucleotide sequence ID" value="NZ_WOXT01000001.1"/>
</dbReference>
<evidence type="ECO:0000259" key="8">
    <source>
        <dbReference type="Pfam" id="PF21338"/>
    </source>
</evidence>
<dbReference type="GO" id="GO:0003677">
    <property type="term" value="F:DNA binding"/>
    <property type="evidence" value="ECO:0007669"/>
    <property type="project" value="UniProtKB-KW"/>
</dbReference>
<dbReference type="GO" id="GO:0006265">
    <property type="term" value="P:DNA topological change"/>
    <property type="evidence" value="ECO:0007669"/>
    <property type="project" value="InterPro"/>
</dbReference>
<keyword evidence="6 9" id="KW-0413">Isomerase</keyword>
<evidence type="ECO:0000313" key="10">
    <source>
        <dbReference type="Proteomes" id="UP000479692"/>
    </source>
</evidence>
<dbReference type="Gene3D" id="3.90.15.10">
    <property type="entry name" value="Topoisomerase I, Chain A, domain 3"/>
    <property type="match status" value="1"/>
</dbReference>
<evidence type="ECO:0000256" key="5">
    <source>
        <dbReference type="ARBA" id="ARBA00023125"/>
    </source>
</evidence>
<evidence type="ECO:0000259" key="7">
    <source>
        <dbReference type="Pfam" id="PF01028"/>
    </source>
</evidence>
<proteinExistence type="inferred from homology"/>
<organism evidence="9 10">
    <name type="scientific">Noviluteimonas gilva</name>
    <dbReference type="NCBI Taxonomy" id="2682097"/>
    <lineage>
        <taxon>Bacteria</taxon>
        <taxon>Pseudomonadati</taxon>
        <taxon>Pseudomonadota</taxon>
        <taxon>Gammaproteobacteria</taxon>
        <taxon>Lysobacterales</taxon>
        <taxon>Lysobacteraceae</taxon>
        <taxon>Noviluteimonas</taxon>
    </lineage>
</organism>
<sequence>MPNVDPNAKSAAEGGLTYVCDADAGIRRKRAGKSFAYLDSRGRNVRDKATLERIRKLAVPPAWTDVWICARPSGHIQATGRDARGRKQYRYHARWSQVRGSEKFDHIVAFGKALPKLRRALRRDLALDGLPREKVAAIVVALLGGTLVRVGNDEYAETNNSFGLTTLRNRHIEFIKGGRARIAFRGKAGKDHEIVLDDARLTRLVRRIQQLPGQQLFQYEDDDGKPQPVDSGTVNDYLREAMGEDFTAKDFRTWGGTMSALRLLADQAVPLKDNGSVNQRVANALCNTVVDRVAKRLGNTPAVCRKSYIDPSVFVAWEDGRLQRACANARGPRQWEQAGLRVLRAAHRSNGA</sequence>
<evidence type="ECO:0000256" key="6">
    <source>
        <dbReference type="ARBA" id="ARBA00023235"/>
    </source>
</evidence>
<dbReference type="SUPFAM" id="SSF55869">
    <property type="entry name" value="DNA topoisomerase I domain"/>
    <property type="match status" value="1"/>
</dbReference>
<dbReference type="Gene3D" id="1.10.132.120">
    <property type="match status" value="1"/>
</dbReference>
<comment type="similarity">
    <text evidence="2">Belongs to the type IB topoisomerase family.</text>
</comment>
<dbReference type="GO" id="GO:0003917">
    <property type="term" value="F:DNA topoisomerase type I (single strand cut, ATP-independent) activity"/>
    <property type="evidence" value="ECO:0007669"/>
    <property type="project" value="UniProtKB-EC"/>
</dbReference>
<dbReference type="AlphaFoldDB" id="A0A7C9M0Q8"/>
<dbReference type="InterPro" id="IPR011010">
    <property type="entry name" value="DNA_brk_join_enz"/>
</dbReference>
<evidence type="ECO:0000256" key="4">
    <source>
        <dbReference type="ARBA" id="ARBA00023029"/>
    </source>
</evidence>
<keyword evidence="10" id="KW-1185">Reference proteome</keyword>
<dbReference type="InterPro" id="IPR049331">
    <property type="entry name" value="Top1B_N_bact"/>
</dbReference>
<dbReference type="InterPro" id="IPR014711">
    <property type="entry name" value="TopoI_cat_a-hlx-sub_euk"/>
</dbReference>
<dbReference type="EC" id="5.6.2.1" evidence="3"/>
<dbReference type="Gene3D" id="3.30.66.10">
    <property type="entry name" value="DNA topoisomerase I domain"/>
    <property type="match status" value="1"/>
</dbReference>
<dbReference type="Pfam" id="PF01028">
    <property type="entry name" value="Topoisom_I"/>
    <property type="match status" value="1"/>
</dbReference>
<gene>
    <name evidence="9" type="ORF">GN331_00205</name>
</gene>
<evidence type="ECO:0000256" key="1">
    <source>
        <dbReference type="ARBA" id="ARBA00000213"/>
    </source>
</evidence>
<dbReference type="EMBL" id="WOXT01000001">
    <property type="protein sequence ID" value="MUV12626.1"/>
    <property type="molecule type" value="Genomic_DNA"/>
</dbReference>
<dbReference type="PRINTS" id="PR00416">
    <property type="entry name" value="EUTPISMRASEI"/>
</dbReference>
<evidence type="ECO:0000256" key="3">
    <source>
        <dbReference type="ARBA" id="ARBA00012891"/>
    </source>
</evidence>
<dbReference type="InterPro" id="IPR001631">
    <property type="entry name" value="TopoI"/>
</dbReference>
<dbReference type="Proteomes" id="UP000479692">
    <property type="component" value="Unassembled WGS sequence"/>
</dbReference>
<evidence type="ECO:0000256" key="2">
    <source>
        <dbReference type="ARBA" id="ARBA00006645"/>
    </source>
</evidence>
<feature type="domain" description="DNA topoisomerase I catalytic core eukaryotic-type" evidence="7">
    <location>
        <begin position="96"/>
        <end position="306"/>
    </location>
</feature>
<dbReference type="SUPFAM" id="SSF56349">
    <property type="entry name" value="DNA breaking-rejoining enzymes"/>
    <property type="match status" value="1"/>
</dbReference>
<comment type="catalytic activity">
    <reaction evidence="1">
        <text>ATP-independent breakage of single-stranded DNA, followed by passage and rejoining.</text>
        <dbReference type="EC" id="5.6.2.1"/>
    </reaction>
</comment>
<protein>
    <recommendedName>
        <fullName evidence="3">DNA topoisomerase</fullName>
        <ecNumber evidence="3">5.6.2.1</ecNumber>
    </recommendedName>
</protein>
<accession>A0A7C9M0Q8</accession>
<reference evidence="9 10" key="1">
    <citation type="submission" date="2019-12" db="EMBL/GenBank/DDBJ databases">
        <authorList>
            <person name="Xu J."/>
        </authorList>
    </citation>
    <scope>NUCLEOTIDE SEQUENCE [LARGE SCALE GENOMIC DNA]</scope>
    <source>
        <strain evidence="9 10">HX-5-24</strain>
    </source>
</reference>
<keyword evidence="4" id="KW-0799">Topoisomerase</keyword>
<keyword evidence="5" id="KW-0238">DNA-binding</keyword>